<dbReference type="InterPro" id="IPR013595">
    <property type="entry name" value="Pept_S33_TAP-like_C"/>
</dbReference>
<feature type="region of interest" description="Disordered" evidence="1">
    <location>
        <begin position="25"/>
        <end position="50"/>
    </location>
</feature>
<name>A0A2A2WUW9_9ACTN</name>
<organism evidence="3 4">
    <name type="scientific">Dietzia natronolimnaea</name>
    <dbReference type="NCBI Taxonomy" id="161920"/>
    <lineage>
        <taxon>Bacteria</taxon>
        <taxon>Bacillati</taxon>
        <taxon>Actinomycetota</taxon>
        <taxon>Actinomycetes</taxon>
        <taxon>Mycobacteriales</taxon>
        <taxon>Dietziaceae</taxon>
        <taxon>Dietzia</taxon>
    </lineage>
</organism>
<dbReference type="InterPro" id="IPR029058">
    <property type="entry name" value="AB_hydrolase_fold"/>
</dbReference>
<evidence type="ECO:0000313" key="4">
    <source>
        <dbReference type="Proteomes" id="UP000218810"/>
    </source>
</evidence>
<gene>
    <name evidence="3" type="ORF">CEY15_00705</name>
</gene>
<accession>A0A2A2WUW9</accession>
<evidence type="ECO:0000259" key="2">
    <source>
        <dbReference type="Pfam" id="PF08386"/>
    </source>
</evidence>
<dbReference type="Proteomes" id="UP000218810">
    <property type="component" value="Unassembled WGS sequence"/>
</dbReference>
<dbReference type="Pfam" id="PF08386">
    <property type="entry name" value="Abhydrolase_4"/>
    <property type="match status" value="1"/>
</dbReference>
<protein>
    <submittedName>
        <fullName evidence="3">Alpha/beta hydrolase</fullName>
    </submittedName>
</protein>
<dbReference type="OrthoDB" id="5166357at2"/>
<dbReference type="EMBL" id="NTGA01000001">
    <property type="protein sequence ID" value="PAY25022.1"/>
    <property type="molecule type" value="Genomic_DNA"/>
</dbReference>
<dbReference type="SUPFAM" id="SSF53474">
    <property type="entry name" value="alpha/beta-Hydrolases"/>
    <property type="match status" value="1"/>
</dbReference>
<dbReference type="Gene3D" id="3.40.50.1820">
    <property type="entry name" value="alpha/beta hydrolase"/>
    <property type="match status" value="1"/>
</dbReference>
<dbReference type="AlphaFoldDB" id="A0A2A2WUW9"/>
<evidence type="ECO:0000256" key="1">
    <source>
        <dbReference type="SAM" id="MobiDB-lite"/>
    </source>
</evidence>
<keyword evidence="3" id="KW-0378">Hydrolase</keyword>
<proteinExistence type="predicted"/>
<evidence type="ECO:0000313" key="3">
    <source>
        <dbReference type="EMBL" id="PAY25022.1"/>
    </source>
</evidence>
<dbReference type="GO" id="GO:0016787">
    <property type="term" value="F:hydrolase activity"/>
    <property type="evidence" value="ECO:0007669"/>
    <property type="project" value="UniProtKB-KW"/>
</dbReference>
<comment type="caution">
    <text evidence="3">The sequence shown here is derived from an EMBL/GenBank/DDBJ whole genome shotgun (WGS) entry which is preliminary data.</text>
</comment>
<keyword evidence="4" id="KW-1185">Reference proteome</keyword>
<feature type="domain" description="Peptidase S33 tripeptidyl aminopeptidase-like C-terminal" evidence="2">
    <location>
        <begin position="394"/>
        <end position="495"/>
    </location>
</feature>
<sequence>MITALAAVVAVGVAGCAPLPASGPRLATGDGPGRAPAPDSEAGLITPPSWETPRSELQWIPCAEGGTRGLPQNTRVDCALLGETPVLRLTTGDTPQDAAPLVVVAGPGDPADSLAIRLASAGGEIVRSHPLVIVDHIGRTGPAGTCLTPAARRTLDGLAERGTDPGAPELRGDLAQTAQSCTDQLTGRELDFGAAGAAENLEELRQSWDVPGLAVLALGSGARTALDYAGAHPDRLSLLVLDSPAPWDGDQETAARSALDGSDTALRLWAASCTRPECGPGDGEQRVEAVSRALDAARDPGARVPAALLSDVVRSALADLSGASGEQASDGDEILGEIAGTDPGVGAPGPLVRARAEALGSSSLPYVAECSDLPRRVPVNRVPELATEWADAPPFGEILAAQLSACSTWPVPQGTPVELPGTVPVLLMGGIADPVAGAAALEPTAGMLTGAGAGDIRILTWGAPGSRVVLHSACARSTLSDFLADPTTVDRSVACPS</sequence>
<reference evidence="4" key="1">
    <citation type="submission" date="2017-09" db="EMBL/GenBank/DDBJ databases">
        <authorList>
            <person name="Zhang Y."/>
            <person name="Huang X."/>
            <person name="Liu J."/>
            <person name="Lu L."/>
            <person name="Peng K."/>
        </authorList>
    </citation>
    <scope>NUCLEOTIDE SEQUENCE [LARGE SCALE GENOMIC DNA]</scope>
    <source>
        <strain evidence="4">S-XJ-1</strain>
    </source>
</reference>